<feature type="region of interest" description="Disordered" evidence="1">
    <location>
        <begin position="67"/>
        <end position="87"/>
    </location>
</feature>
<comment type="caution">
    <text evidence="2">The sequence shown here is derived from an EMBL/GenBank/DDBJ whole genome shotgun (WGS) entry which is preliminary data.</text>
</comment>
<dbReference type="AlphaFoldDB" id="A0A445CAW7"/>
<dbReference type="EMBL" id="SDMP01000007">
    <property type="protein sequence ID" value="RYR48049.1"/>
    <property type="molecule type" value="Genomic_DNA"/>
</dbReference>
<accession>A0A445CAW7</accession>
<protein>
    <submittedName>
        <fullName evidence="2">Uncharacterized protein</fullName>
    </submittedName>
</protein>
<proteinExistence type="predicted"/>
<reference evidence="2 3" key="1">
    <citation type="submission" date="2019-01" db="EMBL/GenBank/DDBJ databases">
        <title>Sequencing of cultivated peanut Arachis hypogaea provides insights into genome evolution and oil improvement.</title>
        <authorList>
            <person name="Chen X."/>
        </authorList>
    </citation>
    <scope>NUCLEOTIDE SEQUENCE [LARGE SCALE GENOMIC DNA]</scope>
    <source>
        <strain evidence="3">cv. Fuhuasheng</strain>
        <tissue evidence="2">Leaves</tissue>
    </source>
</reference>
<evidence type="ECO:0000313" key="3">
    <source>
        <dbReference type="Proteomes" id="UP000289738"/>
    </source>
</evidence>
<gene>
    <name evidence="2" type="ORF">Ahy_A07g034047</name>
</gene>
<evidence type="ECO:0000313" key="2">
    <source>
        <dbReference type="EMBL" id="RYR48049.1"/>
    </source>
</evidence>
<organism evidence="2 3">
    <name type="scientific">Arachis hypogaea</name>
    <name type="common">Peanut</name>
    <dbReference type="NCBI Taxonomy" id="3818"/>
    <lineage>
        <taxon>Eukaryota</taxon>
        <taxon>Viridiplantae</taxon>
        <taxon>Streptophyta</taxon>
        <taxon>Embryophyta</taxon>
        <taxon>Tracheophyta</taxon>
        <taxon>Spermatophyta</taxon>
        <taxon>Magnoliopsida</taxon>
        <taxon>eudicotyledons</taxon>
        <taxon>Gunneridae</taxon>
        <taxon>Pentapetalae</taxon>
        <taxon>rosids</taxon>
        <taxon>fabids</taxon>
        <taxon>Fabales</taxon>
        <taxon>Fabaceae</taxon>
        <taxon>Papilionoideae</taxon>
        <taxon>50 kb inversion clade</taxon>
        <taxon>dalbergioids sensu lato</taxon>
        <taxon>Dalbergieae</taxon>
        <taxon>Pterocarpus clade</taxon>
        <taxon>Arachis</taxon>
    </lineage>
</organism>
<name>A0A445CAW7_ARAHY</name>
<dbReference type="Proteomes" id="UP000289738">
    <property type="component" value="Chromosome A07"/>
</dbReference>
<evidence type="ECO:0000256" key="1">
    <source>
        <dbReference type="SAM" id="MobiDB-lite"/>
    </source>
</evidence>
<sequence>MQTVLQMLEGDQDTLAIPPNPFASTGPSRKYAKISVPARQITQDLEIILALKGSHSPVTKIMMHGAPSENLAGTNKTVKKMGRVEKS</sequence>
<keyword evidence="3" id="KW-1185">Reference proteome</keyword>